<dbReference type="OrthoDB" id="10498448at2759"/>
<dbReference type="VEuPathDB" id="FungiDB:MELLADRAFT_91151"/>
<dbReference type="GeneID" id="18935808"/>
<dbReference type="KEGG" id="mlr:MELLADRAFT_91151"/>
<dbReference type="RefSeq" id="XP_007414130.1">
    <property type="nucleotide sequence ID" value="XM_007414068.1"/>
</dbReference>
<keyword evidence="2" id="KW-1185">Reference proteome</keyword>
<dbReference type="AlphaFoldDB" id="F4RY02"/>
<evidence type="ECO:0000313" key="1">
    <source>
        <dbReference type="EMBL" id="EGG02728.1"/>
    </source>
</evidence>
<dbReference type="InterPro" id="IPR032675">
    <property type="entry name" value="LRR_dom_sf"/>
</dbReference>
<reference evidence="2" key="1">
    <citation type="journal article" date="2011" name="Proc. Natl. Acad. Sci. U.S.A.">
        <title>Obligate biotrophy features unraveled by the genomic analysis of rust fungi.</title>
        <authorList>
            <person name="Duplessis S."/>
            <person name="Cuomo C.A."/>
            <person name="Lin Y.-C."/>
            <person name="Aerts A."/>
            <person name="Tisserant E."/>
            <person name="Veneault-Fourrey C."/>
            <person name="Joly D.L."/>
            <person name="Hacquard S."/>
            <person name="Amselem J."/>
            <person name="Cantarel B.L."/>
            <person name="Chiu R."/>
            <person name="Coutinho P.M."/>
            <person name="Feau N."/>
            <person name="Field M."/>
            <person name="Frey P."/>
            <person name="Gelhaye E."/>
            <person name="Goldberg J."/>
            <person name="Grabherr M.G."/>
            <person name="Kodira C.D."/>
            <person name="Kohler A."/>
            <person name="Kuees U."/>
            <person name="Lindquist E.A."/>
            <person name="Lucas S.M."/>
            <person name="Mago R."/>
            <person name="Mauceli E."/>
            <person name="Morin E."/>
            <person name="Murat C."/>
            <person name="Pangilinan J.L."/>
            <person name="Park R."/>
            <person name="Pearson M."/>
            <person name="Quesneville H."/>
            <person name="Rouhier N."/>
            <person name="Sakthikumar S."/>
            <person name="Salamov A.A."/>
            <person name="Schmutz J."/>
            <person name="Selles B."/>
            <person name="Shapiro H."/>
            <person name="Tanguay P."/>
            <person name="Tuskan G.A."/>
            <person name="Henrissat B."/>
            <person name="Van de Peer Y."/>
            <person name="Rouze P."/>
            <person name="Ellis J.G."/>
            <person name="Dodds P.N."/>
            <person name="Schein J.E."/>
            <person name="Zhong S."/>
            <person name="Hamelin R.C."/>
            <person name="Grigoriev I.V."/>
            <person name="Szabo L.J."/>
            <person name="Martin F."/>
        </authorList>
    </citation>
    <scope>NUCLEOTIDE SEQUENCE [LARGE SCALE GENOMIC DNA]</scope>
    <source>
        <strain evidence="2">98AG31 / pathotype 3-4-7</strain>
    </source>
</reference>
<organism evidence="2">
    <name type="scientific">Melampsora larici-populina (strain 98AG31 / pathotype 3-4-7)</name>
    <name type="common">Poplar leaf rust fungus</name>
    <dbReference type="NCBI Taxonomy" id="747676"/>
    <lineage>
        <taxon>Eukaryota</taxon>
        <taxon>Fungi</taxon>
        <taxon>Dikarya</taxon>
        <taxon>Basidiomycota</taxon>
        <taxon>Pucciniomycotina</taxon>
        <taxon>Pucciniomycetes</taxon>
        <taxon>Pucciniales</taxon>
        <taxon>Melampsoraceae</taxon>
        <taxon>Melampsora</taxon>
    </lineage>
</organism>
<dbReference type="SUPFAM" id="SSF52047">
    <property type="entry name" value="RNI-like"/>
    <property type="match status" value="1"/>
</dbReference>
<evidence type="ECO:0000313" key="2">
    <source>
        <dbReference type="Proteomes" id="UP000001072"/>
    </source>
</evidence>
<dbReference type="Proteomes" id="UP000001072">
    <property type="component" value="Unassembled WGS sequence"/>
</dbReference>
<protein>
    <recommendedName>
        <fullName evidence="3">F-box domain-containing protein</fullName>
    </recommendedName>
</protein>
<dbReference type="EMBL" id="GL883129">
    <property type="protein sequence ID" value="EGG02728.1"/>
    <property type="molecule type" value="Genomic_DNA"/>
</dbReference>
<dbReference type="Gene3D" id="3.80.10.10">
    <property type="entry name" value="Ribonuclease Inhibitor"/>
    <property type="match status" value="1"/>
</dbReference>
<dbReference type="InParanoid" id="F4RY02"/>
<proteinExistence type="predicted"/>
<dbReference type="HOGENOM" id="CLU_032925_2_0_1"/>
<name>F4RY02_MELLP</name>
<gene>
    <name evidence="1" type="ORF">MELLADRAFT_91151</name>
</gene>
<sequence>MNEINRLQLPVEIIHQILEEFENRLDKHFEFTSITTTPYLKASSYIELIQLRLISKNWSKAVLQFYFRAICVAGSRRAKILLENWNDLFGPADYCPVNTLTIRVNWLSEEQEEEEADDICDKEDGDLKEGETDYVGEKTDGDLEEEEADDLCEGINGYLGEEEADDVCEKYYDEEELTPASMDQLVRVINLLGTNLKTLNLHFVRSMGVSTQLIEAMKTIRNLKSLSIYGHDYSEPGTAGRSDLDSISELFTAIPRLDSLSFHYTMLGTLIIKPPSLSNLRSFSYMYSDDPLGLSRITQTSKDTLKLIQLDAVTEEDEALYPVFEPIKNTLEGLFTLHFTCQIHTDVRNLHFPNLRVMRTECVEELTGEIHWLNVPMLKNIRTLITDLRHSEGYWLAALEDAGVDALKKVPNFKHIVFVKDQDNQDRILDPKVVEAFESRGVQCHVLIHALTCDEYMELDHKLNGPVK</sequence>
<evidence type="ECO:0008006" key="3">
    <source>
        <dbReference type="Google" id="ProtNLM"/>
    </source>
</evidence>
<accession>F4RY02</accession>